<protein>
    <submittedName>
        <fullName evidence="1">Lactose-binding lectin l-2</fullName>
    </submittedName>
</protein>
<reference evidence="1" key="1">
    <citation type="submission" date="2020-04" db="EMBL/GenBank/DDBJ databases">
        <title>A chromosome-scale assembly and high-density genetic map of the yellow drum (Nibea albiflora) genome.</title>
        <authorList>
            <person name="Xu D."/>
            <person name="Zhang W."/>
            <person name="Chen R."/>
            <person name="Tan P."/>
            <person name="Wang L."/>
            <person name="Song H."/>
            <person name="Tian L."/>
            <person name="Zhu Q."/>
            <person name="Wang B."/>
        </authorList>
    </citation>
    <scope>NUCLEOTIDE SEQUENCE</scope>
    <source>
        <strain evidence="1">ZJHYS-2018</strain>
    </source>
</reference>
<comment type="caution">
    <text evidence="1">The sequence shown here is derived from an EMBL/GenBank/DDBJ whole genome shotgun (WGS) entry which is preliminary data.</text>
</comment>
<accession>A0ACB7ESG4</accession>
<keyword evidence="2" id="KW-1185">Reference proteome</keyword>
<evidence type="ECO:0000313" key="2">
    <source>
        <dbReference type="Proteomes" id="UP000805704"/>
    </source>
</evidence>
<sequence>MLQFFFLLGLSLGAVSPSDEVKLQRGSCPMFWFSFSGRCYKYVSTRLSWADAELYCVSEKANLVSIHSEEEHNFVKELIRNFDHSQGYTWIGLSDTQKEGGWMWSDGSAVDFFLWNDLDPTQLCRSSPIKTTVHPEPVTVFVTNMLLFLSLFGLALGAVSPSDEVKLQRGSCPMFWYSFNGRCYKYISTRVTWADAELHCVSQKANLVSIHTLEEHNFVKELIRNSDHSERPTWIGLSDIHKESKWMWSDGSAVDFVFWNTNEPNNNGGHENCVQNNYDTAQKWNDARCSDNLPSVCAYRITCP</sequence>
<name>A0ACB7ESG4_NIBAL</name>
<organism evidence="1 2">
    <name type="scientific">Nibea albiflora</name>
    <name type="common">Yellow drum</name>
    <name type="synonym">Corvina albiflora</name>
    <dbReference type="NCBI Taxonomy" id="240163"/>
    <lineage>
        <taxon>Eukaryota</taxon>
        <taxon>Metazoa</taxon>
        <taxon>Chordata</taxon>
        <taxon>Craniata</taxon>
        <taxon>Vertebrata</taxon>
        <taxon>Euteleostomi</taxon>
        <taxon>Actinopterygii</taxon>
        <taxon>Neopterygii</taxon>
        <taxon>Teleostei</taxon>
        <taxon>Neoteleostei</taxon>
        <taxon>Acanthomorphata</taxon>
        <taxon>Eupercaria</taxon>
        <taxon>Sciaenidae</taxon>
        <taxon>Nibea</taxon>
    </lineage>
</organism>
<evidence type="ECO:0000313" key="1">
    <source>
        <dbReference type="EMBL" id="KAG8005152.1"/>
    </source>
</evidence>
<dbReference type="EMBL" id="CM024811">
    <property type="protein sequence ID" value="KAG8005152.1"/>
    <property type="molecule type" value="Genomic_DNA"/>
</dbReference>
<dbReference type="Proteomes" id="UP000805704">
    <property type="component" value="Chromosome 23"/>
</dbReference>
<gene>
    <name evidence="1" type="primary">L-2</name>
    <name evidence="1" type="ORF">GBF38_011081</name>
</gene>
<proteinExistence type="predicted"/>